<evidence type="ECO:0000259" key="1">
    <source>
        <dbReference type="PROSITE" id="PS51186"/>
    </source>
</evidence>
<dbReference type="Gene3D" id="3.40.630.30">
    <property type="match status" value="1"/>
</dbReference>
<keyword evidence="2" id="KW-0808">Transferase</keyword>
<gene>
    <name evidence="2" type="ORF">DN068_17890</name>
</gene>
<dbReference type="PANTHER" id="PTHR43792">
    <property type="entry name" value="GNAT FAMILY, PUTATIVE (AFU_ORTHOLOGUE AFUA_3G00765)-RELATED-RELATED"/>
    <property type="match status" value="1"/>
</dbReference>
<dbReference type="Proteomes" id="UP000248745">
    <property type="component" value="Unassembled WGS sequence"/>
</dbReference>
<dbReference type="PANTHER" id="PTHR43792:SF1">
    <property type="entry name" value="N-ACETYLTRANSFERASE DOMAIN-CONTAINING PROTEIN"/>
    <property type="match status" value="1"/>
</dbReference>
<dbReference type="AlphaFoldDB" id="A0A2W2B6B0"/>
<name>A0A2W2B6B0_9BACT</name>
<dbReference type="CDD" id="cd04301">
    <property type="entry name" value="NAT_SF"/>
    <property type="match status" value="1"/>
</dbReference>
<dbReference type="Pfam" id="PF13302">
    <property type="entry name" value="Acetyltransf_3"/>
    <property type="match status" value="1"/>
</dbReference>
<evidence type="ECO:0000313" key="2">
    <source>
        <dbReference type="EMBL" id="PZF71517.1"/>
    </source>
</evidence>
<protein>
    <submittedName>
        <fullName evidence="2">N-acetyltransferase</fullName>
    </submittedName>
</protein>
<comment type="caution">
    <text evidence="2">The sequence shown here is derived from an EMBL/GenBank/DDBJ whole genome shotgun (WGS) entry which is preliminary data.</text>
</comment>
<dbReference type="InterPro" id="IPR051531">
    <property type="entry name" value="N-acetyltransferase"/>
</dbReference>
<evidence type="ECO:0000313" key="3">
    <source>
        <dbReference type="Proteomes" id="UP000248745"/>
    </source>
</evidence>
<dbReference type="EMBL" id="QKTW01000023">
    <property type="protein sequence ID" value="PZF71517.1"/>
    <property type="molecule type" value="Genomic_DNA"/>
</dbReference>
<dbReference type="RefSeq" id="WP_111000320.1">
    <property type="nucleotide sequence ID" value="NZ_QKTW01000023.1"/>
</dbReference>
<dbReference type="InterPro" id="IPR000182">
    <property type="entry name" value="GNAT_dom"/>
</dbReference>
<proteinExistence type="predicted"/>
<organism evidence="2 3">
    <name type="scientific">Taibaiella soli</name>
    <dbReference type="NCBI Taxonomy" id="1649169"/>
    <lineage>
        <taxon>Bacteria</taxon>
        <taxon>Pseudomonadati</taxon>
        <taxon>Bacteroidota</taxon>
        <taxon>Chitinophagia</taxon>
        <taxon>Chitinophagales</taxon>
        <taxon>Chitinophagaceae</taxon>
        <taxon>Taibaiella</taxon>
    </lineage>
</organism>
<dbReference type="PROSITE" id="PS51186">
    <property type="entry name" value="GNAT"/>
    <property type="match status" value="1"/>
</dbReference>
<keyword evidence="3" id="KW-1185">Reference proteome</keyword>
<dbReference type="OrthoDB" id="9811523at2"/>
<dbReference type="GO" id="GO:0016747">
    <property type="term" value="F:acyltransferase activity, transferring groups other than amino-acyl groups"/>
    <property type="evidence" value="ECO:0007669"/>
    <property type="project" value="InterPro"/>
</dbReference>
<dbReference type="InterPro" id="IPR016181">
    <property type="entry name" value="Acyl_CoA_acyltransferase"/>
</dbReference>
<feature type="domain" description="N-acetyltransferase" evidence="1">
    <location>
        <begin position="17"/>
        <end position="173"/>
    </location>
</feature>
<dbReference type="SUPFAM" id="SSF55729">
    <property type="entry name" value="Acyl-CoA N-acyltransferases (Nat)"/>
    <property type="match status" value="1"/>
</dbReference>
<accession>A0A2W2B6B0</accession>
<sequence>MLQINFTPFPTLETERLILRRITNDDVPDIFAFRSDPEVMKYIPRPVAKTHEDVLPVLEMINNGIEKNESINWAMADKESNRLIGMIGYPRMDLAHHRAEVGYVLHPAYHGKGLMQEALKSVIGYAFQGMKLHSVSAIIDADNTASAKVLERFGFRKEAHFKEDFLINGKFRDSVYYGLLSSEFKG</sequence>
<reference evidence="2 3" key="1">
    <citation type="submission" date="2018-06" db="EMBL/GenBank/DDBJ databases">
        <title>Mucibacter soli gen. nov., sp. nov., a new member of the family Chitinophagaceae producing mucin.</title>
        <authorList>
            <person name="Kim M.-K."/>
            <person name="Park S."/>
            <person name="Kim T.-S."/>
            <person name="Joung Y."/>
            <person name="Han J.-H."/>
            <person name="Kim S.B."/>
        </authorList>
    </citation>
    <scope>NUCLEOTIDE SEQUENCE [LARGE SCALE GENOMIC DNA]</scope>
    <source>
        <strain evidence="2 3">R1-15</strain>
    </source>
</reference>